<gene>
    <name evidence="1" type="ordered locus">HCW_01855</name>
</gene>
<dbReference type="RefSeq" id="WP_014660528.1">
    <property type="nucleotide sequence ID" value="NC_017737.1"/>
</dbReference>
<dbReference type="Pfam" id="PF01856">
    <property type="entry name" value="HP_OMP"/>
    <property type="match status" value="1"/>
</dbReference>
<dbReference type="PATRIC" id="fig|182217.3.peg.386"/>
<keyword evidence="2" id="KW-1185">Reference proteome</keyword>
<evidence type="ECO:0000313" key="1">
    <source>
        <dbReference type="EMBL" id="AFI03656.1"/>
    </source>
</evidence>
<dbReference type="KEGG" id="hce:HCW_01855"/>
<proteinExistence type="predicted"/>
<evidence type="ECO:0000313" key="2">
    <source>
        <dbReference type="Proteomes" id="UP000005010"/>
    </source>
</evidence>
<protein>
    <recommendedName>
        <fullName evidence="3">Outer membrane protein</fullName>
    </recommendedName>
</protein>
<sequence length="263" mass="29943">MDRSGLFAGLGYSGMYSWNVLPNGFLSTNWTNGRIDNNLLGVSSETYMILDRKNPNTLLNGANFKVGYQYIAPVRVKKMSFGVRGGFQYAYSVGDYMDTNTISYQYRHAFFNNNDPLNQIMKILNPWLATTQNKIINNYKTSSSIIMNTYSFFIDFLHNIYENDKLFVGYFIGAGLGGESVQVGYFGRWNSQVAQFQGYGSLGLRMGDRHHTLELSASIHGDAPNCSKKKPKTCESIRPMQVKIPRGFFESYVTWSADYVYRF</sequence>
<accession>I0EL37</accession>
<reference evidence="2" key="1">
    <citation type="submission" date="2012-04" db="EMBL/GenBank/DDBJ databases">
        <title>Complete genome sequence of Helicobacter cetorum strain MIT 00-7128.</title>
        <authorList>
            <person name="Kersulyte D."/>
            <person name="Berg D.E."/>
        </authorList>
    </citation>
    <scope>NUCLEOTIDE SEQUENCE [LARGE SCALE GENOMIC DNA]</scope>
    <source>
        <strain evidence="2">MIT 00-7128</strain>
    </source>
</reference>
<dbReference type="AlphaFoldDB" id="I0EL37"/>
<dbReference type="Proteomes" id="UP000005010">
    <property type="component" value="Chromosome"/>
</dbReference>
<organism evidence="1 2">
    <name type="scientific">Helicobacter cetorum (strain ATCC BAA-429 / MIT 00-7128)</name>
    <dbReference type="NCBI Taxonomy" id="182217"/>
    <lineage>
        <taxon>Bacteria</taxon>
        <taxon>Pseudomonadati</taxon>
        <taxon>Campylobacterota</taxon>
        <taxon>Epsilonproteobacteria</taxon>
        <taxon>Campylobacterales</taxon>
        <taxon>Helicobacteraceae</taxon>
        <taxon>Helicobacter</taxon>
    </lineage>
</organism>
<dbReference type="EMBL" id="CP003479">
    <property type="protein sequence ID" value="AFI03656.1"/>
    <property type="molecule type" value="Genomic_DNA"/>
</dbReference>
<name>I0EL37_HELC0</name>
<dbReference type="HOGENOM" id="CLU_062595_0_0_7"/>
<dbReference type="InterPro" id="IPR002718">
    <property type="entry name" value="OMP_Helicobacter"/>
</dbReference>
<evidence type="ECO:0008006" key="3">
    <source>
        <dbReference type="Google" id="ProtNLM"/>
    </source>
</evidence>